<dbReference type="AlphaFoldDB" id="A0A4R8LV55"/>
<comment type="caution">
    <text evidence="2">The sequence shown here is derived from an EMBL/GenBank/DDBJ whole genome shotgun (WGS) entry which is preliminary data.</text>
</comment>
<name>A0A4R8LV55_9BURK</name>
<sequence length="78" mass="8697">MNRVQCTPDPLVPQSEESIQTLSTAVDPCAQRPNNKEIYKKRDENRRSGPSSDSFVDQKPGNGIQPLRNPAIMALDMN</sequence>
<dbReference type="Proteomes" id="UP000295509">
    <property type="component" value="Unassembled WGS sequence"/>
</dbReference>
<evidence type="ECO:0000313" key="2">
    <source>
        <dbReference type="EMBL" id="TDY51679.1"/>
    </source>
</evidence>
<keyword evidence="3" id="KW-1185">Reference proteome</keyword>
<evidence type="ECO:0000256" key="1">
    <source>
        <dbReference type="SAM" id="MobiDB-lite"/>
    </source>
</evidence>
<accession>A0A4R8LV55</accession>
<gene>
    <name evidence="2" type="ORF">BX592_107247</name>
</gene>
<feature type="compositionally biased region" description="Basic and acidic residues" evidence="1">
    <location>
        <begin position="34"/>
        <end position="47"/>
    </location>
</feature>
<protein>
    <submittedName>
        <fullName evidence="2">Uncharacterized protein</fullName>
    </submittedName>
</protein>
<organism evidence="2 3">
    <name type="scientific">Paraburkholderia rhizosphaerae</name>
    <dbReference type="NCBI Taxonomy" id="480658"/>
    <lineage>
        <taxon>Bacteria</taxon>
        <taxon>Pseudomonadati</taxon>
        <taxon>Pseudomonadota</taxon>
        <taxon>Betaproteobacteria</taxon>
        <taxon>Burkholderiales</taxon>
        <taxon>Burkholderiaceae</taxon>
        <taxon>Paraburkholderia</taxon>
    </lineage>
</organism>
<evidence type="ECO:0000313" key="3">
    <source>
        <dbReference type="Proteomes" id="UP000295509"/>
    </source>
</evidence>
<feature type="region of interest" description="Disordered" evidence="1">
    <location>
        <begin position="23"/>
        <end position="78"/>
    </location>
</feature>
<reference evidence="2 3" key="1">
    <citation type="submission" date="2019-03" db="EMBL/GenBank/DDBJ databases">
        <title>Genomic Encyclopedia of Type Strains, Phase III (KMG-III): the genomes of soil and plant-associated and newly described type strains.</title>
        <authorList>
            <person name="Whitman W."/>
        </authorList>
    </citation>
    <scope>NUCLEOTIDE SEQUENCE [LARGE SCALE GENOMIC DNA]</scope>
    <source>
        <strain evidence="2 3">LMG 29544</strain>
    </source>
</reference>
<dbReference type="EMBL" id="SORE01000007">
    <property type="protein sequence ID" value="TDY51679.1"/>
    <property type="molecule type" value="Genomic_DNA"/>
</dbReference>
<proteinExistence type="predicted"/>